<dbReference type="InterPro" id="IPR002921">
    <property type="entry name" value="Fungal_lipase-type"/>
</dbReference>
<sequence>MKLLLSLILAFELSVTLCFQPLSFRNALDRSKYRDNTRSWLFPMNFEGPDGSTKSRVTTEDVERKGAEQEQKDSDISAFFQSLGQWPLYPSSAETSAEGKKTALEKKAQQQKGNTYPRRLSGDSNPLSNLVKLEVILDLADGVKLNETEQYFSSVISVADQLFKASKATAGIEGSLNISSSNAIRVGDLLQRDKWADPIQSLTSLFESSTVDEVLAKTPTIEGGSILSDTRSARIGLTAEAMLRVATSRLEMILNEASKGLAPNVANDLVLRAVKVFANGTTSVEQLANEIVSVARKTAKTQGLDVEYATDRAKDATKGVSKIVNVANRVFASGYAYGCSTGVAGKPYNTANLETGDLPLFADFDTAGRIEQFQYESVVATGGVMGILSGAIYEDTIKRVLKVGHSLVANGTTADVAWIVTDSIQPSSMFKDPLAATSGEASDDVVFVRSITLRGFDASDDSVDRERLLNNILRAKGTQIDDAVPEVLFHSGLLGLASEIYHEVKKYIDWASPNHKIVLNGHSIGGSLSVLLLFLITMDKGVDFAKDRILRVFSFGSPPIARLSNPHAQGNDNACPILASFDLPTDIVYGYVQPYDPIVRLFTPHDPLYPLVDDLGPDEITLYSSGPVRSLRPIARALFTAWEGWPEFRESWKGANQQYHSVGVQHILMPEPLRYLNDRFFATNMGVPDVDAIVQISSKELLPALIKIFPLDVFQISLVPQATRSFLHHFYPAYDSTMENYATKVEKEMEEK</sequence>
<keyword evidence="5" id="KW-1185">Reference proteome</keyword>
<name>A0AAD2CIW5_9STRA</name>
<dbReference type="Gene3D" id="3.40.50.1820">
    <property type="entry name" value="alpha/beta hydrolase"/>
    <property type="match status" value="1"/>
</dbReference>
<feature type="region of interest" description="Disordered" evidence="1">
    <location>
        <begin position="50"/>
        <end position="73"/>
    </location>
</feature>
<organism evidence="4 5">
    <name type="scientific">Cylindrotheca closterium</name>
    <dbReference type="NCBI Taxonomy" id="2856"/>
    <lineage>
        <taxon>Eukaryota</taxon>
        <taxon>Sar</taxon>
        <taxon>Stramenopiles</taxon>
        <taxon>Ochrophyta</taxon>
        <taxon>Bacillariophyta</taxon>
        <taxon>Bacillariophyceae</taxon>
        <taxon>Bacillariophycidae</taxon>
        <taxon>Bacillariales</taxon>
        <taxon>Bacillariaceae</taxon>
        <taxon>Cylindrotheca</taxon>
    </lineage>
</organism>
<reference evidence="4" key="1">
    <citation type="submission" date="2023-08" db="EMBL/GenBank/DDBJ databases">
        <authorList>
            <person name="Audoor S."/>
            <person name="Bilcke G."/>
        </authorList>
    </citation>
    <scope>NUCLEOTIDE SEQUENCE</scope>
</reference>
<feature type="signal peptide" evidence="2">
    <location>
        <begin position="1"/>
        <end position="18"/>
    </location>
</feature>
<evidence type="ECO:0000313" key="5">
    <source>
        <dbReference type="Proteomes" id="UP001295423"/>
    </source>
</evidence>
<protein>
    <recommendedName>
        <fullName evidence="3">Fungal lipase-type domain-containing protein</fullName>
    </recommendedName>
</protein>
<evidence type="ECO:0000313" key="4">
    <source>
        <dbReference type="EMBL" id="CAJ1934407.1"/>
    </source>
</evidence>
<feature type="compositionally biased region" description="Basic and acidic residues" evidence="1">
    <location>
        <begin position="57"/>
        <end position="73"/>
    </location>
</feature>
<dbReference type="EMBL" id="CAKOGP040000335">
    <property type="protein sequence ID" value="CAJ1934407.1"/>
    <property type="molecule type" value="Genomic_DNA"/>
</dbReference>
<dbReference type="AlphaFoldDB" id="A0AAD2CIW5"/>
<accession>A0AAD2CIW5</accession>
<dbReference type="SUPFAM" id="SSF53474">
    <property type="entry name" value="alpha/beta-Hydrolases"/>
    <property type="match status" value="1"/>
</dbReference>
<evidence type="ECO:0000256" key="2">
    <source>
        <dbReference type="SAM" id="SignalP"/>
    </source>
</evidence>
<feature type="region of interest" description="Disordered" evidence="1">
    <location>
        <begin position="91"/>
        <end position="123"/>
    </location>
</feature>
<dbReference type="GO" id="GO:0006629">
    <property type="term" value="P:lipid metabolic process"/>
    <property type="evidence" value="ECO:0007669"/>
    <property type="project" value="InterPro"/>
</dbReference>
<dbReference type="InterPro" id="IPR029058">
    <property type="entry name" value="AB_hydrolase_fold"/>
</dbReference>
<feature type="compositionally biased region" description="Basic and acidic residues" evidence="1">
    <location>
        <begin position="97"/>
        <end position="108"/>
    </location>
</feature>
<proteinExistence type="predicted"/>
<dbReference type="Proteomes" id="UP001295423">
    <property type="component" value="Unassembled WGS sequence"/>
</dbReference>
<feature type="domain" description="Fungal lipase-type" evidence="3">
    <location>
        <begin position="476"/>
        <end position="561"/>
    </location>
</feature>
<evidence type="ECO:0000259" key="3">
    <source>
        <dbReference type="Pfam" id="PF01764"/>
    </source>
</evidence>
<evidence type="ECO:0000256" key="1">
    <source>
        <dbReference type="SAM" id="MobiDB-lite"/>
    </source>
</evidence>
<comment type="caution">
    <text evidence="4">The sequence shown here is derived from an EMBL/GenBank/DDBJ whole genome shotgun (WGS) entry which is preliminary data.</text>
</comment>
<gene>
    <name evidence="4" type="ORF">CYCCA115_LOCUS3747</name>
</gene>
<keyword evidence="2" id="KW-0732">Signal</keyword>
<feature type="chain" id="PRO_5041911976" description="Fungal lipase-type domain-containing protein" evidence="2">
    <location>
        <begin position="19"/>
        <end position="752"/>
    </location>
</feature>
<dbReference type="Pfam" id="PF01764">
    <property type="entry name" value="Lipase_3"/>
    <property type="match status" value="1"/>
</dbReference>